<dbReference type="EMBL" id="FQNF01000049">
    <property type="protein sequence ID" value="SGZ40399.1"/>
    <property type="molecule type" value="Genomic_DNA"/>
</dbReference>
<dbReference type="SUPFAM" id="SSF56059">
    <property type="entry name" value="Glutathione synthetase ATP-binding domain-like"/>
    <property type="match status" value="1"/>
</dbReference>
<evidence type="ECO:0000313" key="2">
    <source>
        <dbReference type="EMBL" id="SGZ40399.1"/>
    </source>
</evidence>
<gene>
    <name evidence="2" type="ORF">HGUI_02599</name>
</gene>
<dbReference type="PANTHER" id="PTHR47551:SF1">
    <property type="entry name" value="TUBULIN--TYROSINE LIGASE PBY1-RELATED"/>
    <property type="match status" value="1"/>
</dbReference>
<dbReference type="AlphaFoldDB" id="A0A1L0CZV2"/>
<organism evidence="2 3">
    <name type="scientific">Hanseniaspora guilliermondii</name>
    <dbReference type="NCBI Taxonomy" id="56406"/>
    <lineage>
        <taxon>Eukaryota</taxon>
        <taxon>Fungi</taxon>
        <taxon>Dikarya</taxon>
        <taxon>Ascomycota</taxon>
        <taxon>Saccharomycotina</taxon>
        <taxon>Saccharomycetes</taxon>
        <taxon>Saccharomycodales</taxon>
        <taxon>Saccharomycodaceae</taxon>
        <taxon>Hanseniaspora</taxon>
    </lineage>
</organism>
<dbReference type="Pfam" id="PF03133">
    <property type="entry name" value="TTL"/>
    <property type="match status" value="1"/>
</dbReference>
<name>A0A1L0CZV2_9ASCO</name>
<feature type="domain" description="Survival protein SurE-like phosphatase/nucleotidase" evidence="1">
    <location>
        <begin position="3"/>
        <end position="252"/>
    </location>
</feature>
<evidence type="ECO:0000313" key="3">
    <source>
        <dbReference type="Proteomes" id="UP000183365"/>
    </source>
</evidence>
<dbReference type="Gene3D" id="3.30.470.20">
    <property type="entry name" value="ATP-grasp fold, B domain"/>
    <property type="match status" value="1"/>
</dbReference>
<proteinExistence type="predicted"/>
<sequence>MTIVITNDDGPLDSVHSQYISPFINHYLSNYSPNSTYYSEKLLLSVPSEQKSWISKAHFASKDVTIKFLYSSSQTPYDNENKIGPFSKPLPINLHQGLKRTKFSPYDDDEYQEIFESNNPHHLNSSQFKQYYDIEWILVSGTPATATDIGIHHLVENSDVTKLVSGPNVGRNVSRPYITSSGTIGATMESYITSGGKINGIGLSWAYFDNMKNVNKAGLDSTSMWSWKVIFQLNKNTINAECFSVNVPILNDGLNNDTRVVLAPIQDNTWKSLYEGQHDSTSDYITFKWNPDFDYNRRNMIKGMNENQQNDGSLIEGKNITITPLLASFAVKLNEDEYGNEIQLANDIKQLHIKEQNCKAAVILNNEVPYVNDLWATLLSEYNKKVDIYRSLNELEDSGKNYENVFHIAEYEELLHSKSLANTQNYYQNSFTFRKSLIRKHYLLKTIQYYIAKHPNSILKTNFPESFHLDLDYAEFLDEALDDNWDLRQELEASVDTPQWWIMKPSMSDKGQGIRLFKTIDQLQSIFDYFDEDEDGEGYNGIIINQLRHFIIQKLLMNPLIIDNRKFHIRCYVVCVGDLQVYVYDRMLCLFSQAKYVAPSGNEIDLNNPEFLSQHLTNTCQQSSISTKTVRELNQVFNESQGNMITSGIHRIVKDLFEAAKQDNYNFQPLENAYEIYGLDFLVDEDYQPHLLEVNAYPDFKQTGDDLSGLINELFNDVLHLSVLPNLINEGGLRESSNLKKVLEIQQEKKNW</sequence>
<dbReference type="PANTHER" id="PTHR47551">
    <property type="entry name" value="TUBULIN--TYROSINE LIGASE PBY1-RELATED"/>
    <property type="match status" value="1"/>
</dbReference>
<dbReference type="GO" id="GO:0016874">
    <property type="term" value="F:ligase activity"/>
    <property type="evidence" value="ECO:0007669"/>
    <property type="project" value="UniProtKB-KW"/>
</dbReference>
<protein>
    <submittedName>
        <fullName evidence="2">Related to Probable tubulin--tyrosine ligase PBY1</fullName>
    </submittedName>
</protein>
<dbReference type="Proteomes" id="UP000183365">
    <property type="component" value="Unassembled WGS sequence"/>
</dbReference>
<dbReference type="Gene3D" id="3.40.1210.10">
    <property type="entry name" value="Survival protein SurE-like phosphatase/nucleotidase"/>
    <property type="match status" value="1"/>
</dbReference>
<dbReference type="InterPro" id="IPR002828">
    <property type="entry name" value="SurE-like_Pase/nucleotidase"/>
</dbReference>
<dbReference type="InterPro" id="IPR004344">
    <property type="entry name" value="TTL/TTLL_fam"/>
</dbReference>
<dbReference type="GO" id="GO:0000932">
    <property type="term" value="C:P-body"/>
    <property type="evidence" value="ECO:0007669"/>
    <property type="project" value="EnsemblFungi"/>
</dbReference>
<dbReference type="GO" id="GO:0016787">
    <property type="term" value="F:hydrolase activity"/>
    <property type="evidence" value="ECO:0007669"/>
    <property type="project" value="InterPro"/>
</dbReference>
<dbReference type="InterPro" id="IPR027746">
    <property type="entry name" value="TTL"/>
</dbReference>
<reference evidence="3" key="1">
    <citation type="submission" date="2016-11" db="EMBL/GenBank/DDBJ databases">
        <authorList>
            <person name="Guldener U."/>
        </authorList>
    </citation>
    <scope>NUCLEOTIDE SEQUENCE [LARGE SCALE GENOMIC DNA]</scope>
</reference>
<dbReference type="OrthoDB" id="202825at2759"/>
<evidence type="ECO:0000259" key="1">
    <source>
        <dbReference type="Pfam" id="PF01975"/>
    </source>
</evidence>
<dbReference type="PROSITE" id="PS51221">
    <property type="entry name" value="TTL"/>
    <property type="match status" value="1"/>
</dbReference>
<accession>A0A1L0CZV2</accession>
<keyword evidence="3" id="KW-1185">Reference proteome</keyword>
<dbReference type="SUPFAM" id="SSF64167">
    <property type="entry name" value="SurE-like"/>
    <property type="match status" value="1"/>
</dbReference>
<dbReference type="NCBIfam" id="TIGR00087">
    <property type="entry name" value="surE"/>
    <property type="match status" value="1"/>
</dbReference>
<dbReference type="VEuPathDB" id="FungiDB:HGUI_02599"/>
<keyword evidence="2" id="KW-0436">Ligase</keyword>
<dbReference type="Pfam" id="PF01975">
    <property type="entry name" value="SurE"/>
    <property type="match status" value="1"/>
</dbReference>
<dbReference type="InterPro" id="IPR036523">
    <property type="entry name" value="SurE-like_sf"/>
</dbReference>